<protein>
    <submittedName>
        <fullName evidence="2">Uncharacterized protein</fullName>
    </submittedName>
</protein>
<evidence type="ECO:0000313" key="3">
    <source>
        <dbReference type="Proteomes" id="UP000765509"/>
    </source>
</evidence>
<dbReference type="Proteomes" id="UP000765509">
    <property type="component" value="Unassembled WGS sequence"/>
</dbReference>
<evidence type="ECO:0000256" key="1">
    <source>
        <dbReference type="SAM" id="MobiDB-lite"/>
    </source>
</evidence>
<accession>A0A9Q3BAJ8</accession>
<evidence type="ECO:0000313" key="2">
    <source>
        <dbReference type="EMBL" id="MBW0461749.1"/>
    </source>
</evidence>
<organism evidence="2 3">
    <name type="scientific">Austropuccinia psidii MF-1</name>
    <dbReference type="NCBI Taxonomy" id="1389203"/>
    <lineage>
        <taxon>Eukaryota</taxon>
        <taxon>Fungi</taxon>
        <taxon>Dikarya</taxon>
        <taxon>Basidiomycota</taxon>
        <taxon>Pucciniomycotina</taxon>
        <taxon>Pucciniomycetes</taxon>
        <taxon>Pucciniales</taxon>
        <taxon>Sphaerophragmiaceae</taxon>
        <taxon>Austropuccinia</taxon>
    </lineage>
</organism>
<dbReference type="EMBL" id="AVOT02000215">
    <property type="protein sequence ID" value="MBW0461749.1"/>
    <property type="molecule type" value="Genomic_DNA"/>
</dbReference>
<proteinExistence type="predicted"/>
<sequence>MEQKNNPTVPVSLIKSSHPAEKEFSPLRNPNPLTVSKLEKNEEKMKKKFIKERRLRVKNKREYLVKYGNTVHEDECLVESDKLLRRFRNERRQKA</sequence>
<comment type="caution">
    <text evidence="2">The sequence shown here is derived from an EMBL/GenBank/DDBJ whole genome shotgun (WGS) entry which is preliminary data.</text>
</comment>
<feature type="region of interest" description="Disordered" evidence="1">
    <location>
        <begin position="1"/>
        <end position="34"/>
    </location>
</feature>
<gene>
    <name evidence="2" type="ORF">O181_001464</name>
</gene>
<dbReference type="AlphaFoldDB" id="A0A9Q3BAJ8"/>
<reference evidence="2" key="1">
    <citation type="submission" date="2021-03" db="EMBL/GenBank/DDBJ databases">
        <title>Draft genome sequence of rust myrtle Austropuccinia psidii MF-1, a brazilian biotype.</title>
        <authorList>
            <person name="Quecine M.C."/>
            <person name="Pachon D.M.R."/>
            <person name="Bonatelli M.L."/>
            <person name="Correr F.H."/>
            <person name="Franceschini L.M."/>
            <person name="Leite T.F."/>
            <person name="Margarido G.R.A."/>
            <person name="Almeida C.A."/>
            <person name="Ferrarezi J.A."/>
            <person name="Labate C.A."/>
        </authorList>
    </citation>
    <scope>NUCLEOTIDE SEQUENCE</scope>
    <source>
        <strain evidence="2">MF-1</strain>
    </source>
</reference>
<keyword evidence="3" id="KW-1185">Reference proteome</keyword>
<name>A0A9Q3BAJ8_9BASI</name>